<keyword evidence="4" id="KW-0238">DNA-binding</keyword>
<dbReference type="AlphaFoldDB" id="A0AAN6TRZ0"/>
<dbReference type="EMBL" id="MU853246">
    <property type="protein sequence ID" value="KAK4119657.1"/>
    <property type="molecule type" value="Genomic_DNA"/>
</dbReference>
<dbReference type="GO" id="GO:0045944">
    <property type="term" value="P:positive regulation of transcription by RNA polymerase II"/>
    <property type="evidence" value="ECO:0007669"/>
    <property type="project" value="TreeGrafter"/>
</dbReference>
<reference evidence="8" key="1">
    <citation type="journal article" date="2023" name="Mol. Phylogenet. Evol.">
        <title>Genome-scale phylogeny and comparative genomics of the fungal order Sordariales.</title>
        <authorList>
            <person name="Hensen N."/>
            <person name="Bonometti L."/>
            <person name="Westerberg I."/>
            <person name="Brannstrom I.O."/>
            <person name="Guillou S."/>
            <person name="Cros-Aarteil S."/>
            <person name="Calhoun S."/>
            <person name="Haridas S."/>
            <person name="Kuo A."/>
            <person name="Mondo S."/>
            <person name="Pangilinan J."/>
            <person name="Riley R."/>
            <person name="LaButti K."/>
            <person name="Andreopoulos B."/>
            <person name="Lipzen A."/>
            <person name="Chen C."/>
            <person name="Yan M."/>
            <person name="Daum C."/>
            <person name="Ng V."/>
            <person name="Clum A."/>
            <person name="Steindorff A."/>
            <person name="Ohm R.A."/>
            <person name="Martin F."/>
            <person name="Silar P."/>
            <person name="Natvig D.O."/>
            <person name="Lalanne C."/>
            <person name="Gautier V."/>
            <person name="Ament-Velasquez S.L."/>
            <person name="Kruys A."/>
            <person name="Hutchinson M.I."/>
            <person name="Powell A.J."/>
            <person name="Barry K."/>
            <person name="Miller A.N."/>
            <person name="Grigoriev I.V."/>
            <person name="Debuchy R."/>
            <person name="Gladieux P."/>
            <person name="Hiltunen Thoren M."/>
            <person name="Johannesson H."/>
        </authorList>
    </citation>
    <scope>NUCLEOTIDE SEQUENCE</scope>
    <source>
        <strain evidence="8">CBS 731.68</strain>
    </source>
</reference>
<dbReference type="GO" id="GO:0000981">
    <property type="term" value="F:DNA-binding transcription factor activity, RNA polymerase II-specific"/>
    <property type="evidence" value="ECO:0007669"/>
    <property type="project" value="InterPro"/>
</dbReference>
<dbReference type="GO" id="GO:0000976">
    <property type="term" value="F:transcription cis-regulatory region binding"/>
    <property type="evidence" value="ECO:0007669"/>
    <property type="project" value="TreeGrafter"/>
</dbReference>
<gene>
    <name evidence="8" type="ORF">N657DRAFT_251405</name>
</gene>
<comment type="subcellular location">
    <subcellularLocation>
        <location evidence="1">Nucleus</location>
    </subcellularLocation>
</comment>
<evidence type="ECO:0000256" key="6">
    <source>
        <dbReference type="ARBA" id="ARBA00023242"/>
    </source>
</evidence>
<accession>A0AAN6TRZ0</accession>
<keyword evidence="6" id="KW-0539">Nucleus</keyword>
<keyword evidence="2" id="KW-0862">Zinc</keyword>
<dbReference type="CDD" id="cd00067">
    <property type="entry name" value="GAL4"/>
    <property type="match status" value="1"/>
</dbReference>
<dbReference type="RefSeq" id="XP_062643430.1">
    <property type="nucleotide sequence ID" value="XM_062786444.1"/>
</dbReference>
<dbReference type="PANTHER" id="PTHR37534:SF48">
    <property type="entry name" value="FINGER DOMAIN PROTEIN, PUTATIVE-RELATED"/>
    <property type="match status" value="1"/>
</dbReference>
<dbReference type="Pfam" id="PF11951">
    <property type="entry name" value="Fungal_trans_2"/>
    <property type="match status" value="1"/>
</dbReference>
<evidence type="ECO:0000256" key="7">
    <source>
        <dbReference type="SAM" id="MobiDB-lite"/>
    </source>
</evidence>
<dbReference type="InterPro" id="IPR021858">
    <property type="entry name" value="Fun_TF"/>
</dbReference>
<evidence type="ECO:0000313" key="9">
    <source>
        <dbReference type="Proteomes" id="UP001302602"/>
    </source>
</evidence>
<evidence type="ECO:0000256" key="3">
    <source>
        <dbReference type="ARBA" id="ARBA00023015"/>
    </source>
</evidence>
<dbReference type="Proteomes" id="UP001302602">
    <property type="component" value="Unassembled WGS sequence"/>
</dbReference>
<dbReference type="GeneID" id="87823210"/>
<keyword evidence="3" id="KW-0805">Transcription regulation</keyword>
<dbReference type="InterPro" id="IPR001138">
    <property type="entry name" value="Zn2Cys6_DnaBD"/>
</dbReference>
<protein>
    <submittedName>
        <fullName evidence="8">C6 zinc finger domain-containing protein</fullName>
    </submittedName>
</protein>
<organism evidence="8 9">
    <name type="scientific">Parathielavia appendiculata</name>
    <dbReference type="NCBI Taxonomy" id="2587402"/>
    <lineage>
        <taxon>Eukaryota</taxon>
        <taxon>Fungi</taxon>
        <taxon>Dikarya</taxon>
        <taxon>Ascomycota</taxon>
        <taxon>Pezizomycotina</taxon>
        <taxon>Sordariomycetes</taxon>
        <taxon>Sordariomycetidae</taxon>
        <taxon>Sordariales</taxon>
        <taxon>Chaetomiaceae</taxon>
        <taxon>Parathielavia</taxon>
    </lineage>
</organism>
<dbReference type="GO" id="GO:0005634">
    <property type="term" value="C:nucleus"/>
    <property type="evidence" value="ECO:0007669"/>
    <property type="project" value="UniProtKB-SubCell"/>
</dbReference>
<sequence length="516" mass="56770">MGEPGHGKRHCWECLRRCLVCDSTRPACNRCTAAGTLCPGYSDVKPTRLRWLAPGTVRSRVRRRNRDASMSDETSEPSVYSRESKSPPASQSHVDHVSISRFGLHTNADALVHGAEYYNVAIFPDLCPVQELGSNPSIYQISPELIREACASPDYLRLGMLCMTLSHRMNRTRGDPGANHRDMAERFYKYRGDAIRSLREFISVESQCTADVALAGIVSLLLADAQQAASLNWRPHVEAAIKLVHLRGGFAAVAASRILQPHLLFLSFVAVIGNTTCPASTILMAEAHLGALDAIMDLSGTTVTSFQMCAPALFAEIIRINHLRMRATMHGEQETGTQELAQEVHVILERIHHFSPEHWADIKPRSREDWALMGRIYQTAVTLYCVSSLQSLSVLPTTPHLSASCAAHARLLHQLLALAVVSPRIKRFTLWPLVVLGVVAASCSHMHGGGATSARAFVAAQLPVLSRHVGTYVPLTAKSVLDKFWASGETSWDACFDRPYAFFTQLAVDTSRILTD</sequence>
<feature type="region of interest" description="Disordered" evidence="7">
    <location>
        <begin position="61"/>
        <end position="93"/>
    </location>
</feature>
<dbReference type="PANTHER" id="PTHR37534">
    <property type="entry name" value="TRANSCRIPTIONAL ACTIVATOR PROTEIN UGA3"/>
    <property type="match status" value="1"/>
</dbReference>
<keyword evidence="9" id="KW-1185">Reference proteome</keyword>
<evidence type="ECO:0000313" key="8">
    <source>
        <dbReference type="EMBL" id="KAK4119657.1"/>
    </source>
</evidence>
<comment type="caution">
    <text evidence="8">The sequence shown here is derived from an EMBL/GenBank/DDBJ whole genome shotgun (WGS) entry which is preliminary data.</text>
</comment>
<reference evidence="8" key="2">
    <citation type="submission" date="2023-05" db="EMBL/GenBank/DDBJ databases">
        <authorList>
            <consortium name="Lawrence Berkeley National Laboratory"/>
            <person name="Steindorff A."/>
            <person name="Hensen N."/>
            <person name="Bonometti L."/>
            <person name="Westerberg I."/>
            <person name="Brannstrom I.O."/>
            <person name="Guillou S."/>
            <person name="Cros-Aarteil S."/>
            <person name="Calhoun S."/>
            <person name="Haridas S."/>
            <person name="Kuo A."/>
            <person name="Mondo S."/>
            <person name="Pangilinan J."/>
            <person name="Riley R."/>
            <person name="Labutti K."/>
            <person name="Andreopoulos B."/>
            <person name="Lipzen A."/>
            <person name="Chen C."/>
            <person name="Yanf M."/>
            <person name="Daum C."/>
            <person name="Ng V."/>
            <person name="Clum A."/>
            <person name="Ohm R."/>
            <person name="Martin F."/>
            <person name="Silar P."/>
            <person name="Natvig D."/>
            <person name="Lalanne C."/>
            <person name="Gautier V."/>
            <person name="Ament-Velasquez S.L."/>
            <person name="Kruys A."/>
            <person name="Hutchinson M.I."/>
            <person name="Powell A.J."/>
            <person name="Barry K."/>
            <person name="Miller A.N."/>
            <person name="Grigoriev I.V."/>
            <person name="Debuchy R."/>
            <person name="Gladieux P."/>
            <person name="Thoren M.H."/>
            <person name="Johannesson H."/>
        </authorList>
    </citation>
    <scope>NUCLEOTIDE SEQUENCE</scope>
    <source>
        <strain evidence="8">CBS 731.68</strain>
    </source>
</reference>
<evidence type="ECO:0000256" key="2">
    <source>
        <dbReference type="ARBA" id="ARBA00022833"/>
    </source>
</evidence>
<proteinExistence type="predicted"/>
<evidence type="ECO:0000256" key="5">
    <source>
        <dbReference type="ARBA" id="ARBA00023163"/>
    </source>
</evidence>
<dbReference type="GO" id="GO:0008270">
    <property type="term" value="F:zinc ion binding"/>
    <property type="evidence" value="ECO:0007669"/>
    <property type="project" value="InterPro"/>
</dbReference>
<keyword evidence="5" id="KW-0804">Transcription</keyword>
<evidence type="ECO:0000256" key="1">
    <source>
        <dbReference type="ARBA" id="ARBA00004123"/>
    </source>
</evidence>
<evidence type="ECO:0000256" key="4">
    <source>
        <dbReference type="ARBA" id="ARBA00023125"/>
    </source>
</evidence>
<name>A0AAN6TRZ0_9PEZI</name>